<evidence type="ECO:0008006" key="3">
    <source>
        <dbReference type="Google" id="ProtNLM"/>
    </source>
</evidence>
<proteinExistence type="predicted"/>
<dbReference type="Proteomes" id="UP000193689">
    <property type="component" value="Unassembled WGS sequence"/>
</dbReference>
<sequence>MPPGLMFVASSVVDPNRTSDALFTKFYNEEHLPDVIRSGRTRFALRYKSTNPDSTMPYMAIYPVEDYHQMDLEENLRFAEQTRQSFVFEGADVFDLVNFEIRPYVKIQTFEGWERENETGWERGKTMVCVATEPGEGKDREFEEWSRKQQLPMLSMCRGYQRCTRYKRFDAAKPRYLALHEWDCEPEDLPTEQLKMVEGTEWAREVIGEAQIWEEDVFYLIHEHGATDDKI</sequence>
<evidence type="ECO:0000313" key="1">
    <source>
        <dbReference type="EMBL" id="ORY58789.1"/>
    </source>
</evidence>
<dbReference type="InParanoid" id="A0A1Y2DHS5"/>
<gene>
    <name evidence="1" type="ORF">BCR38DRAFT_477628</name>
</gene>
<dbReference type="RefSeq" id="XP_040711601.1">
    <property type="nucleotide sequence ID" value="XM_040863081.1"/>
</dbReference>
<evidence type="ECO:0000313" key="2">
    <source>
        <dbReference type="Proteomes" id="UP000193689"/>
    </source>
</evidence>
<dbReference type="OrthoDB" id="2851338at2759"/>
<name>A0A1Y2DHS5_9PEZI</name>
<keyword evidence="2" id="KW-1185">Reference proteome</keyword>
<dbReference type="AlphaFoldDB" id="A0A1Y2DHS5"/>
<reference evidence="1 2" key="1">
    <citation type="submission" date="2016-07" db="EMBL/GenBank/DDBJ databases">
        <title>Pervasive Adenine N6-methylation of Active Genes in Fungi.</title>
        <authorList>
            <consortium name="DOE Joint Genome Institute"/>
            <person name="Mondo S.J."/>
            <person name="Dannebaum R.O."/>
            <person name="Kuo R.C."/>
            <person name="Labutti K."/>
            <person name="Haridas S."/>
            <person name="Kuo A."/>
            <person name="Salamov A."/>
            <person name="Ahrendt S.R."/>
            <person name="Lipzen A."/>
            <person name="Sullivan W."/>
            <person name="Andreopoulos W.B."/>
            <person name="Clum A."/>
            <person name="Lindquist E."/>
            <person name="Daum C."/>
            <person name="Ramamoorthy G.K."/>
            <person name="Gryganskyi A."/>
            <person name="Culley D."/>
            <person name="Magnuson J.K."/>
            <person name="James T.Y."/>
            <person name="O'Malley M.A."/>
            <person name="Stajich J.E."/>
            <person name="Spatafora J.W."/>
            <person name="Visel A."/>
            <person name="Grigoriev I.V."/>
        </authorList>
    </citation>
    <scope>NUCLEOTIDE SEQUENCE [LARGE SCALE GENOMIC DNA]</scope>
    <source>
        <strain evidence="1 2">CBS 129021</strain>
    </source>
</reference>
<dbReference type="GeneID" id="63779293"/>
<comment type="caution">
    <text evidence="1">The sequence shown here is derived from an EMBL/GenBank/DDBJ whole genome shotgun (WGS) entry which is preliminary data.</text>
</comment>
<accession>A0A1Y2DHS5</accession>
<dbReference type="EMBL" id="MCFJ01000015">
    <property type="protein sequence ID" value="ORY58789.1"/>
    <property type="molecule type" value="Genomic_DNA"/>
</dbReference>
<organism evidence="1 2">
    <name type="scientific">Pseudomassariella vexata</name>
    <dbReference type="NCBI Taxonomy" id="1141098"/>
    <lineage>
        <taxon>Eukaryota</taxon>
        <taxon>Fungi</taxon>
        <taxon>Dikarya</taxon>
        <taxon>Ascomycota</taxon>
        <taxon>Pezizomycotina</taxon>
        <taxon>Sordariomycetes</taxon>
        <taxon>Xylariomycetidae</taxon>
        <taxon>Amphisphaeriales</taxon>
        <taxon>Pseudomassariaceae</taxon>
        <taxon>Pseudomassariella</taxon>
    </lineage>
</organism>
<protein>
    <recommendedName>
        <fullName evidence="3">EthD domain-containing protein</fullName>
    </recommendedName>
</protein>